<feature type="binding site" evidence="9">
    <location>
        <position position="208"/>
    </location>
    <ligand>
        <name>S-adenosyl-L-methionine</name>
        <dbReference type="ChEBI" id="CHEBI:59789"/>
    </ligand>
</feature>
<comment type="similarity">
    <text evidence="9">Belongs to the class I-like SAM-binding methyltransferase superfamily. TrmB family.</text>
</comment>
<proteinExistence type="inferred from homology"/>
<feature type="binding site" evidence="9">
    <location>
        <begin position="188"/>
        <end position="189"/>
    </location>
    <ligand>
        <name>S-adenosyl-L-methionine</name>
        <dbReference type="ChEBI" id="CHEBI:59789"/>
    </ligand>
</feature>
<organism evidence="11 12">
    <name type="scientific">Byssochlamys spectabilis</name>
    <name type="common">Paecilomyces variotii</name>
    <dbReference type="NCBI Taxonomy" id="264951"/>
    <lineage>
        <taxon>Eukaryota</taxon>
        <taxon>Fungi</taxon>
        <taxon>Dikarya</taxon>
        <taxon>Ascomycota</taxon>
        <taxon>Pezizomycotina</taxon>
        <taxon>Eurotiomycetes</taxon>
        <taxon>Eurotiomycetidae</taxon>
        <taxon>Eurotiales</taxon>
        <taxon>Thermoascaceae</taxon>
        <taxon>Paecilomyces</taxon>
    </lineage>
</organism>
<sequence>MTFPPHKRQKREEYRQAQTQAAQKESTEIKMPKKRFYRQRAHANPFSDHMLDYPLSPAHMDWASHFPAFVDPNPDKKNEGGFRQLVKDVEVVDIGCGFGGLLAGLAPVLPDTLIVGMEIRISVLEYVTGRIQVLRSQSEQAQKISSSPAPAQAQASSSTSSPSPSVSSTTITAPVPGGYQNVSALRTNTMKFLPNFFARAQLSKIFICFPDPHFKARKHKARIVSPALNAEYAYVLRPGGLLYTITDVEDYHNWILKHFEKSDEREGNSDTGVKELWERVSDEELKDDPCVRIMSEETEESKKVTRNKGNKYVAVFRRKANPEWPA</sequence>
<dbReference type="GO" id="GO:0043527">
    <property type="term" value="C:tRNA methyltransferase complex"/>
    <property type="evidence" value="ECO:0007669"/>
    <property type="project" value="TreeGrafter"/>
</dbReference>
<dbReference type="PANTHER" id="PTHR23417:SF16">
    <property type="entry name" value="TRNA (GUANINE-N(7)-)-METHYLTRANSFERASE"/>
    <property type="match status" value="1"/>
</dbReference>
<comment type="catalytic activity">
    <reaction evidence="1 9">
        <text>guanosine(46) in tRNA + S-adenosyl-L-methionine = N(7)-methylguanosine(46) in tRNA + S-adenosyl-L-homocysteine</text>
        <dbReference type="Rhea" id="RHEA:42708"/>
        <dbReference type="Rhea" id="RHEA-COMP:10188"/>
        <dbReference type="Rhea" id="RHEA-COMP:10189"/>
        <dbReference type="ChEBI" id="CHEBI:57856"/>
        <dbReference type="ChEBI" id="CHEBI:59789"/>
        <dbReference type="ChEBI" id="CHEBI:74269"/>
        <dbReference type="ChEBI" id="CHEBI:74480"/>
        <dbReference type="EC" id="2.1.1.33"/>
    </reaction>
</comment>
<dbReference type="STRING" id="264951.A0A443I681"/>
<evidence type="ECO:0000256" key="3">
    <source>
        <dbReference type="ARBA" id="ARBA00022603"/>
    </source>
</evidence>
<keyword evidence="7 9" id="KW-0694">RNA-binding</keyword>
<keyword evidence="12" id="KW-1185">Reference proteome</keyword>
<keyword evidence="4 9" id="KW-0808">Transferase</keyword>
<dbReference type="Proteomes" id="UP000283841">
    <property type="component" value="Unassembled WGS sequence"/>
</dbReference>
<dbReference type="PANTHER" id="PTHR23417">
    <property type="entry name" value="3-DEOXY-D-MANNO-OCTULOSONIC-ACID TRANSFERASE/TRNA GUANINE-N 7 - -METHYLTRANSFERASE"/>
    <property type="match status" value="1"/>
</dbReference>
<dbReference type="UniPathway" id="UPA00989"/>
<dbReference type="PROSITE" id="PS51625">
    <property type="entry name" value="SAM_MT_TRMB"/>
    <property type="match status" value="1"/>
</dbReference>
<gene>
    <name evidence="9" type="primary">TRM8</name>
    <name evidence="11" type="ORF">C8Q69DRAFT_396550</name>
</gene>
<dbReference type="EC" id="2.1.1.33" evidence="9"/>
<protein>
    <recommendedName>
        <fullName evidence="9">tRNA (guanine-N(7)-)-methyltransferase</fullName>
        <ecNumber evidence="9">2.1.1.33</ecNumber>
    </recommendedName>
    <alternativeName>
        <fullName evidence="9">Transfer RNA methyltransferase 8</fullName>
    </alternativeName>
    <alternativeName>
        <fullName evidence="9">tRNA (guanine(46)-N(7))-methyltransferase</fullName>
    </alternativeName>
    <alternativeName>
        <fullName evidence="9">tRNA(m7G46)-methyltransferase</fullName>
    </alternativeName>
</protein>
<keyword evidence="6 9" id="KW-0819">tRNA processing</keyword>
<dbReference type="NCBIfam" id="TIGR00091">
    <property type="entry name" value="tRNA (guanosine(46)-N7)-methyltransferase TrmB"/>
    <property type="match status" value="1"/>
</dbReference>
<dbReference type="AlphaFoldDB" id="A0A443I681"/>
<dbReference type="InterPro" id="IPR003358">
    <property type="entry name" value="tRNA_(Gua-N-7)_MeTrfase_Trmb"/>
</dbReference>
<feature type="binding site" evidence="9">
    <location>
        <begin position="118"/>
        <end position="119"/>
    </location>
    <ligand>
        <name>S-adenosyl-L-methionine</name>
        <dbReference type="ChEBI" id="CHEBI:59789"/>
    </ligand>
</feature>
<evidence type="ECO:0000256" key="4">
    <source>
        <dbReference type="ARBA" id="ARBA00022679"/>
    </source>
</evidence>
<dbReference type="Gene3D" id="3.40.50.150">
    <property type="entry name" value="Vaccinia Virus protein VP39"/>
    <property type="match status" value="1"/>
</dbReference>
<dbReference type="SUPFAM" id="SSF53335">
    <property type="entry name" value="S-adenosyl-L-methionine-dependent methyltransferases"/>
    <property type="match status" value="1"/>
</dbReference>
<feature type="compositionally biased region" description="Low complexity" evidence="10">
    <location>
        <begin position="144"/>
        <end position="172"/>
    </location>
</feature>
<dbReference type="HAMAP" id="MF_03055">
    <property type="entry name" value="tRNA_methyltr_TrmB_euk"/>
    <property type="match status" value="1"/>
</dbReference>
<name>A0A443I681_BYSSP</name>
<comment type="pathway">
    <text evidence="9">tRNA modification; N(7)-methylguanine-tRNA biosynthesis.</text>
</comment>
<dbReference type="VEuPathDB" id="FungiDB:C8Q69DRAFT_396550"/>
<evidence type="ECO:0000256" key="7">
    <source>
        <dbReference type="ARBA" id="ARBA00022884"/>
    </source>
</evidence>
<dbReference type="InterPro" id="IPR029063">
    <property type="entry name" value="SAM-dependent_MTases_sf"/>
</dbReference>
<feature type="active site" evidence="9">
    <location>
        <position position="211"/>
    </location>
</feature>
<dbReference type="EMBL" id="RCNU01000001">
    <property type="protein sequence ID" value="RWQ99485.1"/>
    <property type="molecule type" value="Genomic_DNA"/>
</dbReference>
<evidence type="ECO:0000256" key="5">
    <source>
        <dbReference type="ARBA" id="ARBA00022691"/>
    </source>
</evidence>
<feature type="region of interest" description="Disordered" evidence="10">
    <location>
        <begin position="142"/>
        <end position="172"/>
    </location>
</feature>
<dbReference type="Pfam" id="PF02390">
    <property type="entry name" value="Methyltransf_4"/>
    <property type="match status" value="1"/>
</dbReference>
<dbReference type="GO" id="GO:0008176">
    <property type="term" value="F:tRNA (guanine(46)-N7)-methyltransferase activity"/>
    <property type="evidence" value="ECO:0007669"/>
    <property type="project" value="UniProtKB-UniRule"/>
</dbReference>
<dbReference type="GO" id="GO:0005634">
    <property type="term" value="C:nucleus"/>
    <property type="evidence" value="ECO:0007669"/>
    <property type="project" value="UniProtKB-SubCell"/>
</dbReference>
<evidence type="ECO:0000256" key="2">
    <source>
        <dbReference type="ARBA" id="ARBA00022555"/>
    </source>
</evidence>
<evidence type="ECO:0000313" key="11">
    <source>
        <dbReference type="EMBL" id="RWQ99485.1"/>
    </source>
</evidence>
<dbReference type="GO" id="GO:0000049">
    <property type="term" value="F:tRNA binding"/>
    <property type="evidence" value="ECO:0007669"/>
    <property type="project" value="UniProtKB-UniRule"/>
</dbReference>
<evidence type="ECO:0000256" key="6">
    <source>
        <dbReference type="ARBA" id="ARBA00022694"/>
    </source>
</evidence>
<dbReference type="InterPro" id="IPR025763">
    <property type="entry name" value="Trm8_euk"/>
</dbReference>
<accession>A0A443I681</accession>
<feature type="binding site" evidence="9">
    <location>
        <begin position="298"/>
        <end position="300"/>
    </location>
    <ligand>
        <name>S-adenosyl-L-methionine</name>
        <dbReference type="ChEBI" id="CHEBI:59789"/>
    </ligand>
</feature>
<comment type="caution">
    <text evidence="11">The sequence shown here is derived from an EMBL/GenBank/DDBJ whole genome shotgun (WGS) entry which is preliminary data.</text>
</comment>
<feature type="binding site" evidence="9">
    <location>
        <position position="95"/>
    </location>
    <ligand>
        <name>S-adenosyl-L-methionine</name>
        <dbReference type="ChEBI" id="CHEBI:59789"/>
    </ligand>
</feature>
<comment type="function">
    <text evidence="9">Catalyzes the formation of N(7)-methylguanine at position 46 (m7G46) in tRNA.</text>
</comment>
<evidence type="ECO:0000256" key="9">
    <source>
        <dbReference type="HAMAP-Rule" id="MF_03055"/>
    </source>
</evidence>
<comment type="subunit">
    <text evidence="9">Forms a complex with TRM82.</text>
</comment>
<reference evidence="11 12" key="1">
    <citation type="journal article" date="2018" name="Front. Microbiol.">
        <title>Genomic and genetic insights into a cosmopolitan fungus, Paecilomyces variotii (Eurotiales).</title>
        <authorList>
            <person name="Urquhart A.S."/>
            <person name="Mondo S.J."/>
            <person name="Makela M.R."/>
            <person name="Hane J.K."/>
            <person name="Wiebenga A."/>
            <person name="He G."/>
            <person name="Mihaltcheva S."/>
            <person name="Pangilinan J."/>
            <person name="Lipzen A."/>
            <person name="Barry K."/>
            <person name="de Vries R.P."/>
            <person name="Grigoriev I.V."/>
            <person name="Idnurm A."/>
        </authorList>
    </citation>
    <scope>NUCLEOTIDE SEQUENCE [LARGE SCALE GENOMIC DNA]</scope>
    <source>
        <strain evidence="11 12">CBS 101075</strain>
    </source>
</reference>
<comment type="subcellular location">
    <subcellularLocation>
        <location evidence="9">Nucleus</location>
    </subcellularLocation>
</comment>
<keyword evidence="3 9" id="KW-0489">Methyltransferase</keyword>
<feature type="region of interest" description="Disordered" evidence="10">
    <location>
        <begin position="1"/>
        <end position="26"/>
    </location>
</feature>
<evidence type="ECO:0000313" key="12">
    <source>
        <dbReference type="Proteomes" id="UP000283841"/>
    </source>
</evidence>
<evidence type="ECO:0000256" key="10">
    <source>
        <dbReference type="SAM" id="MobiDB-lite"/>
    </source>
</evidence>
<keyword evidence="2 9" id="KW-0820">tRNA-binding</keyword>
<keyword evidence="5 9" id="KW-0949">S-adenosyl-L-methionine</keyword>
<evidence type="ECO:0000256" key="1">
    <source>
        <dbReference type="ARBA" id="ARBA00000142"/>
    </source>
</evidence>
<keyword evidence="8 9" id="KW-0539">Nucleus</keyword>
<evidence type="ECO:0000256" key="8">
    <source>
        <dbReference type="ARBA" id="ARBA00023242"/>
    </source>
</evidence>